<keyword evidence="9 10" id="KW-0472">Membrane</keyword>
<dbReference type="KEGG" id="goq:ACH46_06760"/>
<protein>
    <submittedName>
        <fullName evidence="12">Proline-specific permease</fullName>
    </submittedName>
</protein>
<evidence type="ECO:0000259" key="11">
    <source>
        <dbReference type="Pfam" id="PF00324"/>
    </source>
</evidence>
<feature type="transmembrane region" description="Helical" evidence="10">
    <location>
        <begin position="357"/>
        <end position="376"/>
    </location>
</feature>
<feature type="domain" description="Amino acid permease/ SLC12A" evidence="11">
    <location>
        <begin position="13"/>
        <end position="446"/>
    </location>
</feature>
<dbReference type="InterPro" id="IPR004841">
    <property type="entry name" value="AA-permease/SLC12A_dom"/>
</dbReference>
<feature type="transmembrane region" description="Helical" evidence="10">
    <location>
        <begin position="196"/>
        <end position="217"/>
    </location>
</feature>
<keyword evidence="7" id="KW-0029">Amino-acid transport</keyword>
<dbReference type="GO" id="GO:0005886">
    <property type="term" value="C:plasma membrane"/>
    <property type="evidence" value="ECO:0007669"/>
    <property type="project" value="UniProtKB-SubCell"/>
</dbReference>
<name>A0A0N9NB69_9ACTN</name>
<feature type="transmembrane region" description="Helical" evidence="10">
    <location>
        <begin position="426"/>
        <end position="446"/>
    </location>
</feature>
<evidence type="ECO:0000256" key="7">
    <source>
        <dbReference type="ARBA" id="ARBA00022970"/>
    </source>
</evidence>
<dbReference type="PANTHER" id="PTHR43495">
    <property type="entry name" value="GABA PERMEASE"/>
    <property type="match status" value="1"/>
</dbReference>
<keyword evidence="6 10" id="KW-0812">Transmembrane</keyword>
<dbReference type="InterPro" id="IPR004840">
    <property type="entry name" value="Amino_acid_permease_CS"/>
</dbReference>
<keyword evidence="3" id="KW-0813">Transport</keyword>
<dbReference type="OrthoDB" id="5297508at2"/>
<evidence type="ECO:0000256" key="2">
    <source>
        <dbReference type="ARBA" id="ARBA00008583"/>
    </source>
</evidence>
<dbReference type="PIRSF" id="PIRSF006060">
    <property type="entry name" value="AA_transporter"/>
    <property type="match status" value="1"/>
</dbReference>
<organism evidence="12 13">
    <name type="scientific">Gordonia phthalatica</name>
    <dbReference type="NCBI Taxonomy" id="1136941"/>
    <lineage>
        <taxon>Bacteria</taxon>
        <taxon>Bacillati</taxon>
        <taxon>Actinomycetota</taxon>
        <taxon>Actinomycetes</taxon>
        <taxon>Mycobacteriales</taxon>
        <taxon>Gordoniaceae</taxon>
        <taxon>Gordonia</taxon>
    </lineage>
</organism>
<feature type="transmembrane region" description="Helical" evidence="10">
    <location>
        <begin position="155"/>
        <end position="176"/>
    </location>
</feature>
<dbReference type="Proteomes" id="UP000063789">
    <property type="component" value="Chromosome"/>
</dbReference>
<evidence type="ECO:0000256" key="5">
    <source>
        <dbReference type="ARBA" id="ARBA00022519"/>
    </source>
</evidence>
<feature type="transmembrane region" description="Helical" evidence="10">
    <location>
        <begin position="397"/>
        <end position="420"/>
    </location>
</feature>
<accession>A0A0N9NB69</accession>
<feature type="transmembrane region" description="Helical" evidence="10">
    <location>
        <begin position="122"/>
        <end position="143"/>
    </location>
</feature>
<comment type="subcellular location">
    <subcellularLocation>
        <location evidence="1">Cell inner membrane</location>
        <topology evidence="1">Multi-pass membrane protein</topology>
    </subcellularLocation>
</comment>
<dbReference type="PATRIC" id="fig|1136941.3.peg.1387"/>
<evidence type="ECO:0000256" key="6">
    <source>
        <dbReference type="ARBA" id="ARBA00022692"/>
    </source>
</evidence>
<feature type="transmembrane region" description="Helical" evidence="10">
    <location>
        <begin position="277"/>
        <end position="297"/>
    </location>
</feature>
<dbReference type="AlphaFoldDB" id="A0A0N9NB69"/>
<evidence type="ECO:0000256" key="8">
    <source>
        <dbReference type="ARBA" id="ARBA00022989"/>
    </source>
</evidence>
<reference evidence="13" key="1">
    <citation type="submission" date="2015-06" db="EMBL/GenBank/DDBJ databases">
        <title>Complete genome sequence and metabolic analysis of phthalate degradation pathway in Gordonia sp. QH-11.</title>
        <authorList>
            <person name="Jin D."/>
            <person name="Kong X."/>
            <person name="Bai Z."/>
        </authorList>
    </citation>
    <scope>NUCLEOTIDE SEQUENCE [LARGE SCALE GENOMIC DNA]</scope>
    <source>
        <strain evidence="13">QH-11</strain>
    </source>
</reference>
<feature type="transmembrane region" description="Helical" evidence="10">
    <location>
        <begin position="331"/>
        <end position="351"/>
    </location>
</feature>
<comment type="similarity">
    <text evidence="2">Belongs to the amino acid-polyamine-organocation (APC) superfamily. Amino acid transporter (AAT) (TC 2.A.3.1) family.</text>
</comment>
<keyword evidence="5" id="KW-0997">Cell inner membrane</keyword>
<feature type="transmembrane region" description="Helical" evidence="10">
    <location>
        <begin position="238"/>
        <end position="257"/>
    </location>
</feature>
<feature type="transmembrane region" description="Helical" evidence="10">
    <location>
        <begin position="12"/>
        <end position="32"/>
    </location>
</feature>
<sequence>MNRELKRGLSARHIRFIALGSAIGTGLFYGSAEAIQKAGPSVLIAYLIGGAIIYLVLRALGELSVRRPVAGSFGDFATENIGPLAGFLTGWTFIFEMIVVCLADVTAFGVYMGFWFPDVPRWVWVLAVVFFIGAVNLFSVKVFGEMEFWFTLVKVTAIIAMIAGGTAILIWGFGAHDADSGITNLWATDGGFMPNGIGGLLASFAVVMFAFGGSEIIGITAGEAEDPSTTIPQAVNTVPVRILLFYVCSLFVIMAIIPWNQISGDSSPFVQIFESLGVGPAATVLNIVVITAALSAINSDVFGAGRMMYGLALQGQAPAVLRRVSRNGVPWFTVAIMVVALLIAVVLNAVIPESVFLIIASIATFATIFVWGMILLSQYRSRRAMSAQEQRELTFGVPFWPYGQQLAMAFLAFVALLVAWDPDTRVAFAVGAGWLLLLVVAYYWFVVRGTSAARQR</sequence>
<feature type="transmembrane region" description="Helical" evidence="10">
    <location>
        <begin position="93"/>
        <end position="116"/>
    </location>
</feature>
<reference evidence="12 13" key="2">
    <citation type="journal article" date="2017" name="Int. J. Syst. Evol. Microbiol.">
        <title>Gordonia phthalatica sp. nov., a di-n-butyl phthalate-degrading bacterium isolated from activated sludge.</title>
        <authorList>
            <person name="Jin D."/>
            <person name="Kong X."/>
            <person name="Jia M."/>
            <person name="Yu X."/>
            <person name="Wang X."/>
            <person name="Zhuang X."/>
            <person name="Deng Y."/>
            <person name="Bai Z."/>
        </authorList>
    </citation>
    <scope>NUCLEOTIDE SEQUENCE [LARGE SCALE GENOMIC DNA]</scope>
    <source>
        <strain evidence="12 13">QH-11</strain>
    </source>
</reference>
<feature type="transmembrane region" description="Helical" evidence="10">
    <location>
        <begin position="38"/>
        <end position="57"/>
    </location>
</feature>
<dbReference type="EMBL" id="CP011853">
    <property type="protein sequence ID" value="ALG84260.1"/>
    <property type="molecule type" value="Genomic_DNA"/>
</dbReference>
<evidence type="ECO:0000256" key="10">
    <source>
        <dbReference type="SAM" id="Phobius"/>
    </source>
</evidence>
<evidence type="ECO:0000256" key="4">
    <source>
        <dbReference type="ARBA" id="ARBA00022475"/>
    </source>
</evidence>
<evidence type="ECO:0000313" key="12">
    <source>
        <dbReference type="EMBL" id="ALG84260.1"/>
    </source>
</evidence>
<evidence type="ECO:0000256" key="3">
    <source>
        <dbReference type="ARBA" id="ARBA00022448"/>
    </source>
</evidence>
<keyword evidence="8 10" id="KW-1133">Transmembrane helix</keyword>
<dbReference type="GO" id="GO:0006865">
    <property type="term" value="P:amino acid transport"/>
    <property type="evidence" value="ECO:0007669"/>
    <property type="project" value="UniProtKB-KW"/>
</dbReference>
<dbReference type="Pfam" id="PF00324">
    <property type="entry name" value="AA_permease"/>
    <property type="match status" value="1"/>
</dbReference>
<proteinExistence type="inferred from homology"/>
<evidence type="ECO:0000256" key="1">
    <source>
        <dbReference type="ARBA" id="ARBA00004429"/>
    </source>
</evidence>
<dbReference type="RefSeq" id="WP_062392241.1">
    <property type="nucleotide sequence ID" value="NZ_CP011853.1"/>
</dbReference>
<dbReference type="Gene3D" id="1.20.1740.10">
    <property type="entry name" value="Amino acid/polyamine transporter I"/>
    <property type="match status" value="1"/>
</dbReference>
<evidence type="ECO:0000313" key="13">
    <source>
        <dbReference type="Proteomes" id="UP000063789"/>
    </source>
</evidence>
<dbReference type="GO" id="GO:0055085">
    <property type="term" value="P:transmembrane transport"/>
    <property type="evidence" value="ECO:0007669"/>
    <property type="project" value="InterPro"/>
</dbReference>
<evidence type="ECO:0000256" key="9">
    <source>
        <dbReference type="ARBA" id="ARBA00023136"/>
    </source>
</evidence>
<dbReference type="PANTHER" id="PTHR43495:SF4">
    <property type="entry name" value="AROMATIC AMINO ACID TRANSPORT PROTEIN AROP"/>
    <property type="match status" value="1"/>
</dbReference>
<keyword evidence="4" id="KW-1003">Cell membrane</keyword>
<dbReference type="PROSITE" id="PS00218">
    <property type="entry name" value="AMINO_ACID_PERMEASE_1"/>
    <property type="match status" value="1"/>
</dbReference>
<keyword evidence="13" id="KW-1185">Reference proteome</keyword>
<gene>
    <name evidence="12" type="primary">proY</name>
    <name evidence="12" type="ORF">ACH46_06760</name>
</gene>
<dbReference type="FunFam" id="1.20.1740.10:FF:000001">
    <property type="entry name" value="Amino acid permease"/>
    <property type="match status" value="1"/>
</dbReference>